<reference evidence="2 3" key="1">
    <citation type="submission" date="2024-03" db="EMBL/GenBank/DDBJ databases">
        <title>Genome-scale model development and genomic sequencing of the oleaginous clade Lipomyces.</title>
        <authorList>
            <consortium name="Lawrence Berkeley National Laboratory"/>
            <person name="Czajka J.J."/>
            <person name="Han Y."/>
            <person name="Kim J."/>
            <person name="Mondo S.J."/>
            <person name="Hofstad B.A."/>
            <person name="Robles A."/>
            <person name="Haridas S."/>
            <person name="Riley R."/>
            <person name="LaButti K."/>
            <person name="Pangilinan J."/>
            <person name="Andreopoulos W."/>
            <person name="Lipzen A."/>
            <person name="Yan J."/>
            <person name="Wang M."/>
            <person name="Ng V."/>
            <person name="Grigoriev I.V."/>
            <person name="Spatafora J.W."/>
            <person name="Magnuson J.K."/>
            <person name="Baker S.E."/>
            <person name="Pomraning K.R."/>
        </authorList>
    </citation>
    <scope>NUCLEOTIDE SEQUENCE [LARGE SCALE GENOMIC DNA]</scope>
    <source>
        <strain evidence="2 3">Phaff 52-87</strain>
    </source>
</reference>
<keyword evidence="1" id="KW-1133">Transmembrane helix</keyword>
<gene>
    <name evidence="2" type="ORF">BZA70DRAFT_278582</name>
</gene>
<accession>A0ABR1F758</accession>
<name>A0ABR1F758_9ASCO</name>
<keyword evidence="1" id="KW-0812">Transmembrane</keyword>
<evidence type="ECO:0000256" key="1">
    <source>
        <dbReference type="SAM" id="Phobius"/>
    </source>
</evidence>
<comment type="caution">
    <text evidence="2">The sequence shown here is derived from an EMBL/GenBank/DDBJ whole genome shotgun (WGS) entry which is preliminary data.</text>
</comment>
<dbReference type="Pfam" id="PF09802">
    <property type="entry name" value="Sec66"/>
    <property type="match status" value="1"/>
</dbReference>
<evidence type="ECO:0000313" key="2">
    <source>
        <dbReference type="EMBL" id="KAK7205622.1"/>
    </source>
</evidence>
<protein>
    <submittedName>
        <fullName evidence="2">Sec62/63 complex, subunit Sec66</fullName>
    </submittedName>
</protein>
<sequence length="182" mass="20856">MAKVSVYTPLAYLVLLVTALALFSTVYRRRKVHRLVNLEPWFGQHVERDIYYTLKTQSEPKVPEKMLKAALLRRAAENVRRIVSLQESKPALAELHQRGAVGDELWTRFLAAEKIMDAEVMECAGEANALKEGWPQIMFQTAAEMVQNDKIRVRLEKVPAQQEQARQEVERLRARATAELEG</sequence>
<organism evidence="2 3">
    <name type="scientific">Myxozyma melibiosi</name>
    <dbReference type="NCBI Taxonomy" id="54550"/>
    <lineage>
        <taxon>Eukaryota</taxon>
        <taxon>Fungi</taxon>
        <taxon>Dikarya</taxon>
        <taxon>Ascomycota</taxon>
        <taxon>Saccharomycotina</taxon>
        <taxon>Lipomycetes</taxon>
        <taxon>Lipomycetales</taxon>
        <taxon>Lipomycetaceae</taxon>
        <taxon>Myxozyma</taxon>
    </lineage>
</organism>
<dbReference type="GeneID" id="90038128"/>
<dbReference type="Proteomes" id="UP001498771">
    <property type="component" value="Unassembled WGS sequence"/>
</dbReference>
<proteinExistence type="predicted"/>
<keyword evidence="3" id="KW-1185">Reference proteome</keyword>
<keyword evidence="1" id="KW-0472">Membrane</keyword>
<evidence type="ECO:0000313" key="3">
    <source>
        <dbReference type="Proteomes" id="UP001498771"/>
    </source>
</evidence>
<dbReference type="PANTHER" id="PTHR28229:SF1">
    <property type="entry name" value="TRANSLOCATION PROTEIN SEC66"/>
    <property type="match status" value="1"/>
</dbReference>
<dbReference type="RefSeq" id="XP_064768655.1">
    <property type="nucleotide sequence ID" value="XM_064912616.1"/>
</dbReference>
<dbReference type="PANTHER" id="PTHR28229">
    <property type="entry name" value="TRANSLOCATION PROTEIN SEC66"/>
    <property type="match status" value="1"/>
</dbReference>
<dbReference type="EMBL" id="JBBJBU010000005">
    <property type="protein sequence ID" value="KAK7205622.1"/>
    <property type="molecule type" value="Genomic_DNA"/>
</dbReference>
<feature type="transmembrane region" description="Helical" evidence="1">
    <location>
        <begin position="6"/>
        <end position="27"/>
    </location>
</feature>
<dbReference type="InterPro" id="IPR018624">
    <property type="entry name" value="Sec66"/>
</dbReference>